<reference evidence="1" key="2">
    <citation type="submission" date="2020-09" db="EMBL/GenBank/DDBJ databases">
        <authorList>
            <person name="Sun Q."/>
            <person name="Zhou Y."/>
        </authorList>
    </citation>
    <scope>NUCLEOTIDE SEQUENCE</scope>
    <source>
        <strain evidence="1">CGMCC 1.15179</strain>
    </source>
</reference>
<dbReference type="Proteomes" id="UP000625210">
    <property type="component" value="Unassembled WGS sequence"/>
</dbReference>
<name>A0A8J2VFE4_9BACL</name>
<dbReference type="AlphaFoldDB" id="A0A8J2VFE4"/>
<dbReference type="Pfam" id="PF18907">
    <property type="entry name" value="DUF5662"/>
    <property type="match status" value="1"/>
</dbReference>
<sequence length="58" mass="6885">METANLFDIVEMFCDWMAAAKRHDNGDIRRGLKINRERFKMSDQLYEIFENTINSLGE</sequence>
<organism evidence="1 2">
    <name type="scientific">Marinithermofilum abyssi</name>
    <dbReference type="NCBI Taxonomy" id="1571185"/>
    <lineage>
        <taxon>Bacteria</taxon>
        <taxon>Bacillati</taxon>
        <taxon>Bacillota</taxon>
        <taxon>Bacilli</taxon>
        <taxon>Bacillales</taxon>
        <taxon>Thermoactinomycetaceae</taxon>
        <taxon>Marinithermofilum</taxon>
    </lineage>
</organism>
<dbReference type="InterPro" id="IPR043721">
    <property type="entry name" value="DUF5662"/>
</dbReference>
<gene>
    <name evidence="1" type="ORF">GCM10011571_06690</name>
</gene>
<protein>
    <submittedName>
        <fullName evidence="1">Uncharacterized protein</fullName>
    </submittedName>
</protein>
<accession>A0A8J2VFE4</accession>
<keyword evidence="2" id="KW-1185">Reference proteome</keyword>
<comment type="caution">
    <text evidence="1">The sequence shown here is derived from an EMBL/GenBank/DDBJ whole genome shotgun (WGS) entry which is preliminary data.</text>
</comment>
<proteinExistence type="predicted"/>
<reference evidence="1" key="1">
    <citation type="journal article" date="2014" name="Int. J. Syst. Evol. Microbiol.">
        <title>Complete genome sequence of Corynebacterium casei LMG S-19264T (=DSM 44701T), isolated from a smear-ripened cheese.</title>
        <authorList>
            <consortium name="US DOE Joint Genome Institute (JGI-PGF)"/>
            <person name="Walter F."/>
            <person name="Albersmeier A."/>
            <person name="Kalinowski J."/>
            <person name="Ruckert C."/>
        </authorList>
    </citation>
    <scope>NUCLEOTIDE SEQUENCE</scope>
    <source>
        <strain evidence="1">CGMCC 1.15179</strain>
    </source>
</reference>
<evidence type="ECO:0000313" key="2">
    <source>
        <dbReference type="Proteomes" id="UP000625210"/>
    </source>
</evidence>
<evidence type="ECO:0000313" key="1">
    <source>
        <dbReference type="EMBL" id="GGE08103.1"/>
    </source>
</evidence>
<dbReference type="EMBL" id="BMHQ01000002">
    <property type="protein sequence ID" value="GGE08103.1"/>
    <property type="molecule type" value="Genomic_DNA"/>
</dbReference>